<accession>A0A915CJ29</accession>
<evidence type="ECO:0000256" key="3">
    <source>
        <dbReference type="ARBA" id="ARBA00022448"/>
    </source>
</evidence>
<reference evidence="10" key="1">
    <citation type="submission" date="2022-11" db="UniProtKB">
        <authorList>
            <consortium name="WormBaseParasite"/>
        </authorList>
    </citation>
    <scope>IDENTIFICATION</scope>
</reference>
<feature type="transmembrane region" description="Helical" evidence="8">
    <location>
        <begin position="159"/>
        <end position="182"/>
    </location>
</feature>
<comment type="subcellular location">
    <subcellularLocation>
        <location evidence="1">Membrane</location>
        <topology evidence="1">Multi-pass membrane protein</topology>
    </subcellularLocation>
</comment>
<proteinExistence type="inferred from homology"/>
<keyword evidence="9" id="KW-1185">Reference proteome</keyword>
<dbReference type="InterPro" id="IPR000425">
    <property type="entry name" value="MIP"/>
</dbReference>
<dbReference type="GO" id="GO:0015250">
    <property type="term" value="F:water channel activity"/>
    <property type="evidence" value="ECO:0007669"/>
    <property type="project" value="TreeGrafter"/>
</dbReference>
<dbReference type="WBParaSite" id="PgR230_g004_t01">
    <property type="protein sequence ID" value="PgR230_g004_t01"/>
    <property type="gene ID" value="PgR230_g004"/>
</dbReference>
<feature type="transmembrane region" description="Helical" evidence="8">
    <location>
        <begin position="243"/>
        <end position="263"/>
    </location>
</feature>
<dbReference type="SUPFAM" id="SSF81338">
    <property type="entry name" value="Aquaporin-like"/>
    <property type="match status" value="1"/>
</dbReference>
<evidence type="ECO:0000256" key="6">
    <source>
        <dbReference type="ARBA" id="ARBA00023136"/>
    </source>
</evidence>
<keyword evidence="6 8" id="KW-0472">Membrane</keyword>
<dbReference type="AlphaFoldDB" id="A0A915CJ29"/>
<dbReference type="PROSITE" id="PS00221">
    <property type="entry name" value="MIP"/>
    <property type="match status" value="1"/>
</dbReference>
<evidence type="ECO:0000256" key="8">
    <source>
        <dbReference type="SAM" id="Phobius"/>
    </source>
</evidence>
<sequence>MYPYVLKLTFGNTQARNDASNIQTQRQLYQSSMDNNDILQEFLRPSLAEFFGSLLFVLLSALLGFATVNSQLSTSIYEGAIVFVLMSMLARISGGHFNPAITISVLFCGQCRITLGICIVFMQLFGSFIGAMLMRTLILEAAYIDIFRGSIIDESDATLVNRIQAFLLEMLLSFLISSTYLFTSIDTKGNNGMFCSAAVSVARSLVSFIGYRPLGQCANIARSVATSAAASIFFFDAEPWRVLYIYFFANITGAVLASLAYWISRPQSSERISTDGCKDGTRK</sequence>
<evidence type="ECO:0000256" key="2">
    <source>
        <dbReference type="ARBA" id="ARBA00006175"/>
    </source>
</evidence>
<evidence type="ECO:0000313" key="9">
    <source>
        <dbReference type="Proteomes" id="UP000887569"/>
    </source>
</evidence>
<dbReference type="Proteomes" id="UP000887569">
    <property type="component" value="Unplaced"/>
</dbReference>
<keyword evidence="3 7" id="KW-0813">Transport</keyword>
<name>A0A915CJ29_PARUN</name>
<dbReference type="InterPro" id="IPR022357">
    <property type="entry name" value="MIP_CS"/>
</dbReference>
<evidence type="ECO:0000256" key="5">
    <source>
        <dbReference type="ARBA" id="ARBA00022989"/>
    </source>
</evidence>
<keyword evidence="5 8" id="KW-1133">Transmembrane helix</keyword>
<evidence type="ECO:0000256" key="4">
    <source>
        <dbReference type="ARBA" id="ARBA00022692"/>
    </source>
</evidence>
<dbReference type="Pfam" id="PF00230">
    <property type="entry name" value="MIP"/>
    <property type="match status" value="1"/>
</dbReference>
<evidence type="ECO:0000256" key="1">
    <source>
        <dbReference type="ARBA" id="ARBA00004141"/>
    </source>
</evidence>
<feature type="transmembrane region" description="Helical" evidence="8">
    <location>
        <begin position="75"/>
        <end position="93"/>
    </location>
</feature>
<dbReference type="GO" id="GO:0005886">
    <property type="term" value="C:plasma membrane"/>
    <property type="evidence" value="ECO:0007669"/>
    <property type="project" value="TreeGrafter"/>
</dbReference>
<feature type="transmembrane region" description="Helical" evidence="8">
    <location>
        <begin position="113"/>
        <end position="138"/>
    </location>
</feature>
<protein>
    <submittedName>
        <fullName evidence="10">Aquaporin</fullName>
    </submittedName>
</protein>
<dbReference type="InterPro" id="IPR023271">
    <property type="entry name" value="Aquaporin-like"/>
</dbReference>
<dbReference type="PANTHER" id="PTHR19139:SF284">
    <property type="entry name" value="AQUAPORIN"/>
    <property type="match status" value="1"/>
</dbReference>
<keyword evidence="4 7" id="KW-0812">Transmembrane</keyword>
<dbReference type="PANTHER" id="PTHR19139">
    <property type="entry name" value="AQUAPORIN TRANSPORTER"/>
    <property type="match status" value="1"/>
</dbReference>
<evidence type="ECO:0000313" key="10">
    <source>
        <dbReference type="WBParaSite" id="PgR230_g004_t01"/>
    </source>
</evidence>
<dbReference type="InterPro" id="IPR034294">
    <property type="entry name" value="Aquaporin_transptr"/>
</dbReference>
<evidence type="ECO:0000256" key="7">
    <source>
        <dbReference type="RuleBase" id="RU000477"/>
    </source>
</evidence>
<dbReference type="PRINTS" id="PR00783">
    <property type="entry name" value="MINTRINSICP"/>
</dbReference>
<dbReference type="Gene3D" id="1.20.1080.10">
    <property type="entry name" value="Glycerol uptake facilitator protein"/>
    <property type="match status" value="1"/>
</dbReference>
<feature type="transmembrane region" description="Helical" evidence="8">
    <location>
        <begin position="50"/>
        <end position="68"/>
    </location>
</feature>
<comment type="similarity">
    <text evidence="2 7">Belongs to the MIP/aquaporin (TC 1.A.8) family.</text>
</comment>
<organism evidence="9 10">
    <name type="scientific">Parascaris univalens</name>
    <name type="common">Nematode worm</name>
    <dbReference type="NCBI Taxonomy" id="6257"/>
    <lineage>
        <taxon>Eukaryota</taxon>
        <taxon>Metazoa</taxon>
        <taxon>Ecdysozoa</taxon>
        <taxon>Nematoda</taxon>
        <taxon>Chromadorea</taxon>
        <taxon>Rhabditida</taxon>
        <taxon>Spirurina</taxon>
        <taxon>Ascaridomorpha</taxon>
        <taxon>Ascaridoidea</taxon>
        <taxon>Ascarididae</taxon>
        <taxon>Parascaris</taxon>
    </lineage>
</organism>